<reference evidence="1" key="1">
    <citation type="submission" date="2021-01" db="EMBL/GenBank/DDBJ databases">
        <authorList>
            <person name="Kaushik A."/>
        </authorList>
    </citation>
    <scope>NUCLEOTIDE SEQUENCE</scope>
    <source>
        <strain evidence="1">AG6-10EEA</strain>
    </source>
</reference>
<dbReference type="PANTHER" id="PTHR47263">
    <property type="entry name" value="ADENYLATE CYCLASE ACTIVATION PROTEIN GIT1"/>
    <property type="match status" value="1"/>
</dbReference>
<dbReference type="EMBL" id="CAJMXA010000446">
    <property type="protein sequence ID" value="CAE6431064.1"/>
    <property type="molecule type" value="Genomic_DNA"/>
</dbReference>
<sequence length="229" mass="25791">MVAMIRHNPTFAEFTPSEISATVANAISARPEFIYTDSASGIGAQDDSISSRFSTISIGDSDANEPTDSFTYIPSNPKKAYKQLVEMCVDADLNAMVTLPEDQEVSLTILSPRNHEIINECAMRWRIPQTYRVACFLDVVRYKYEREEVPLDCVPEALQVVDKTISEMALDMWPVPDIDYLSTIYGSLYNILLGMTYHSIREFTKLSPNAIMAFDDTLRIVHALRGRDC</sequence>
<dbReference type="PANTHER" id="PTHR47263:SF1">
    <property type="entry name" value="C2 DOMAIN PROTEIN (AFU_ORTHOLOGUE AFUA_7G02350)"/>
    <property type="match status" value="1"/>
</dbReference>
<organism evidence="1 2">
    <name type="scientific">Rhizoctonia solani</name>
    <dbReference type="NCBI Taxonomy" id="456999"/>
    <lineage>
        <taxon>Eukaryota</taxon>
        <taxon>Fungi</taxon>
        <taxon>Dikarya</taxon>
        <taxon>Basidiomycota</taxon>
        <taxon>Agaricomycotina</taxon>
        <taxon>Agaricomycetes</taxon>
        <taxon>Cantharellales</taxon>
        <taxon>Ceratobasidiaceae</taxon>
        <taxon>Rhizoctonia</taxon>
    </lineage>
</organism>
<dbReference type="AlphaFoldDB" id="A0A8H2XMX5"/>
<proteinExistence type="predicted"/>
<comment type="caution">
    <text evidence="1">The sequence shown here is derived from an EMBL/GenBank/DDBJ whole genome shotgun (WGS) entry which is preliminary data.</text>
</comment>
<dbReference type="Proteomes" id="UP000663853">
    <property type="component" value="Unassembled WGS sequence"/>
</dbReference>
<evidence type="ECO:0000313" key="1">
    <source>
        <dbReference type="EMBL" id="CAE6431064.1"/>
    </source>
</evidence>
<name>A0A8H2XMX5_9AGAM</name>
<dbReference type="InterPro" id="IPR052811">
    <property type="entry name" value="Glucose_resp_signaling"/>
</dbReference>
<accession>A0A8H2XMX5</accession>
<protein>
    <submittedName>
        <fullName evidence="1">Uncharacterized protein</fullName>
    </submittedName>
</protein>
<evidence type="ECO:0000313" key="2">
    <source>
        <dbReference type="Proteomes" id="UP000663853"/>
    </source>
</evidence>
<gene>
    <name evidence="1" type="ORF">RDB_LOCUS23630</name>
</gene>